<reference evidence="2 3" key="1">
    <citation type="submission" date="2019-03" db="EMBL/GenBank/DDBJ databases">
        <title>Draft genome sequences of novel Actinobacteria.</title>
        <authorList>
            <person name="Sahin N."/>
            <person name="Ay H."/>
            <person name="Saygin H."/>
        </authorList>
    </citation>
    <scope>NUCLEOTIDE SEQUENCE [LARGE SCALE GENOMIC DNA]</scope>
    <source>
        <strain evidence="2 3">KC712</strain>
    </source>
</reference>
<dbReference type="EMBL" id="SMKP01000012">
    <property type="protein sequence ID" value="TDD24332.1"/>
    <property type="molecule type" value="Genomic_DNA"/>
</dbReference>
<evidence type="ECO:0000256" key="1">
    <source>
        <dbReference type="SAM" id="SignalP"/>
    </source>
</evidence>
<evidence type="ECO:0000313" key="3">
    <source>
        <dbReference type="Proteomes" id="UP000294543"/>
    </source>
</evidence>
<keyword evidence="3" id="KW-1185">Reference proteome</keyword>
<name>A0A4R4X2A8_9ACTN</name>
<evidence type="ECO:0000313" key="2">
    <source>
        <dbReference type="EMBL" id="TDD24332.1"/>
    </source>
</evidence>
<comment type="caution">
    <text evidence="2">The sequence shown here is derived from an EMBL/GenBank/DDBJ whole genome shotgun (WGS) entry which is preliminary data.</text>
</comment>
<dbReference type="RefSeq" id="WP_132505539.1">
    <property type="nucleotide sequence ID" value="NZ_SMKP01000012.1"/>
</dbReference>
<dbReference type="OrthoDB" id="3539644at2"/>
<feature type="chain" id="PRO_5039698003" evidence="1">
    <location>
        <begin position="21"/>
        <end position="142"/>
    </location>
</feature>
<gene>
    <name evidence="2" type="ORF">E1294_06220</name>
</gene>
<accession>A0A4R4X2A8</accession>
<dbReference type="AlphaFoldDB" id="A0A4R4X2A8"/>
<organism evidence="2 3">
    <name type="scientific">Nonomuraea diastatica</name>
    <dbReference type="NCBI Taxonomy" id="1848329"/>
    <lineage>
        <taxon>Bacteria</taxon>
        <taxon>Bacillati</taxon>
        <taxon>Actinomycetota</taxon>
        <taxon>Actinomycetes</taxon>
        <taxon>Streptosporangiales</taxon>
        <taxon>Streptosporangiaceae</taxon>
        <taxon>Nonomuraea</taxon>
    </lineage>
</organism>
<dbReference type="Proteomes" id="UP000294543">
    <property type="component" value="Unassembled WGS sequence"/>
</dbReference>
<feature type="signal peptide" evidence="1">
    <location>
        <begin position="1"/>
        <end position="20"/>
    </location>
</feature>
<proteinExistence type="predicted"/>
<keyword evidence="1" id="KW-0732">Signal</keyword>
<sequence>MVRNLIGTFLAAAAATSLMAAPADATSSSAGAAAVAVTAKPHLIRGKIYFGRCGHTCQVKVRIRNVSRTNVVNVRLKARLKINGRHVGTCHDHVGTIRARKTRWASCTVRSRSLSRAYGRYLAGRSDFNRHVFTTTYYRYYR</sequence>
<protein>
    <submittedName>
        <fullName evidence="2">Uncharacterized protein</fullName>
    </submittedName>
</protein>